<dbReference type="Proteomes" id="UP000612808">
    <property type="component" value="Unassembled WGS sequence"/>
</dbReference>
<dbReference type="InterPro" id="IPR011527">
    <property type="entry name" value="ABC1_TM_dom"/>
</dbReference>
<dbReference type="EMBL" id="BOMB01000020">
    <property type="protein sequence ID" value="GID12647.1"/>
    <property type="molecule type" value="Genomic_DNA"/>
</dbReference>
<evidence type="ECO:0000313" key="10">
    <source>
        <dbReference type="EMBL" id="GID12647.1"/>
    </source>
</evidence>
<dbReference type="PANTHER" id="PTHR24221:SF590">
    <property type="entry name" value="COMPONENT LINKED WITH THE ASSEMBLY OF CYTOCHROME' TRANSPORT TRANSMEMBRANE ATP-BINDING PROTEIN ABC TRANSPORTER CYDD-RELATED"/>
    <property type="match status" value="1"/>
</dbReference>
<evidence type="ECO:0000259" key="8">
    <source>
        <dbReference type="PROSITE" id="PS50893"/>
    </source>
</evidence>
<proteinExistence type="predicted"/>
<dbReference type="SMART" id="SM00382">
    <property type="entry name" value="AAA"/>
    <property type="match status" value="1"/>
</dbReference>
<evidence type="ECO:0000256" key="2">
    <source>
        <dbReference type="ARBA" id="ARBA00022692"/>
    </source>
</evidence>
<accession>A0A8J3J650</accession>
<organism evidence="10 11">
    <name type="scientific">Actinocatenispora rupis</name>
    <dbReference type="NCBI Taxonomy" id="519421"/>
    <lineage>
        <taxon>Bacteria</taxon>
        <taxon>Bacillati</taxon>
        <taxon>Actinomycetota</taxon>
        <taxon>Actinomycetes</taxon>
        <taxon>Micromonosporales</taxon>
        <taxon>Micromonosporaceae</taxon>
        <taxon>Actinocatenispora</taxon>
    </lineage>
</organism>
<dbReference type="PROSITE" id="PS50893">
    <property type="entry name" value="ABC_TRANSPORTER_2"/>
    <property type="match status" value="1"/>
</dbReference>
<comment type="subcellular location">
    <subcellularLocation>
        <location evidence="1">Cell membrane</location>
        <topology evidence="1">Multi-pass membrane protein</topology>
    </subcellularLocation>
</comment>
<dbReference type="InterPro" id="IPR003593">
    <property type="entry name" value="AAA+_ATPase"/>
</dbReference>
<name>A0A8J3J650_9ACTN</name>
<dbReference type="InterPro" id="IPR003439">
    <property type="entry name" value="ABC_transporter-like_ATP-bd"/>
</dbReference>
<dbReference type="Pfam" id="PF00664">
    <property type="entry name" value="ABC_membrane"/>
    <property type="match status" value="1"/>
</dbReference>
<evidence type="ECO:0000256" key="4">
    <source>
        <dbReference type="ARBA" id="ARBA00022840"/>
    </source>
</evidence>
<dbReference type="Pfam" id="PF00005">
    <property type="entry name" value="ABC_tran"/>
    <property type="match status" value="1"/>
</dbReference>
<dbReference type="Gene3D" id="3.40.50.300">
    <property type="entry name" value="P-loop containing nucleotide triphosphate hydrolases"/>
    <property type="match status" value="1"/>
</dbReference>
<feature type="domain" description="ABC transporter" evidence="8">
    <location>
        <begin position="334"/>
        <end position="539"/>
    </location>
</feature>
<evidence type="ECO:0000256" key="7">
    <source>
        <dbReference type="SAM" id="Phobius"/>
    </source>
</evidence>
<sequence>MTPVDPRLLRYARATAGHLAVLVAFGAATAALVITQAGLLADTIAGVIEHGTTLAALGTPLVLLAAVIAARAVIAWATEAEGHRASARVKSTLRRRLLAHVVDLGPAHLTDRRTGRLVTLATTGIDALDGYFAKYLPQLVLAVVVPAAILARVLPADPIAAITIAATLPLIPVFMILIGLATRAATRNRYDALTRLAHHFLDVVAGLPTLKVFGRATHQADTIRRITDRYRKSTLATLRIAFLSALVLELIATLSVALVAVGIGLRLVGGHLDLRTALLVLILAPEAYLPLRAVGTHYHASADGLTAAEEVFTVLDTPRPDTGRAAPPADVTDLTVDAVTVTHPDRPEPAPDAASLHLTRGHIVAVTGPSGAGKSTLLSVLLGFTPPDSGRVLVNGHDLATLDPDRWRRHVGWAAQQPYLFTGTVADNIRLGAPTAPDTDVTAAARDACLDVPLDTPVGERGTGLSAGQRRRVALARAYLRHADLLLLDEPTAGLDPDTEARVLARLRTLAAGRAVLLVSHRPAALAAADTVVDLTPALR</sequence>
<dbReference type="InterPro" id="IPR036640">
    <property type="entry name" value="ABC1_TM_sf"/>
</dbReference>
<dbReference type="InterPro" id="IPR014216">
    <property type="entry name" value="ABC_transptr_CydD"/>
</dbReference>
<dbReference type="GO" id="GO:0005886">
    <property type="term" value="C:plasma membrane"/>
    <property type="evidence" value="ECO:0007669"/>
    <property type="project" value="UniProtKB-SubCell"/>
</dbReference>
<dbReference type="CDD" id="cd18584">
    <property type="entry name" value="ABC_6TM_AarD_CydD"/>
    <property type="match status" value="1"/>
</dbReference>
<dbReference type="GO" id="GO:0005524">
    <property type="term" value="F:ATP binding"/>
    <property type="evidence" value="ECO:0007669"/>
    <property type="project" value="UniProtKB-KW"/>
</dbReference>
<keyword evidence="4" id="KW-0067">ATP-binding</keyword>
<keyword evidence="3" id="KW-0547">Nucleotide-binding</keyword>
<evidence type="ECO:0000256" key="5">
    <source>
        <dbReference type="ARBA" id="ARBA00022989"/>
    </source>
</evidence>
<reference evidence="10" key="1">
    <citation type="submission" date="2021-01" db="EMBL/GenBank/DDBJ databases">
        <title>Whole genome shotgun sequence of Actinocatenispora rupis NBRC 107355.</title>
        <authorList>
            <person name="Komaki H."/>
            <person name="Tamura T."/>
        </authorList>
    </citation>
    <scope>NUCLEOTIDE SEQUENCE</scope>
    <source>
        <strain evidence="10">NBRC 107355</strain>
    </source>
</reference>
<dbReference type="InterPro" id="IPR027417">
    <property type="entry name" value="P-loop_NTPase"/>
</dbReference>
<dbReference type="GO" id="GO:0042883">
    <property type="term" value="P:cysteine transport"/>
    <property type="evidence" value="ECO:0007669"/>
    <property type="project" value="InterPro"/>
</dbReference>
<evidence type="ECO:0000259" key="9">
    <source>
        <dbReference type="PROSITE" id="PS50929"/>
    </source>
</evidence>
<feature type="domain" description="ABC transmembrane type-1" evidence="9">
    <location>
        <begin position="20"/>
        <end position="303"/>
    </location>
</feature>
<dbReference type="PROSITE" id="PS00211">
    <property type="entry name" value="ABC_TRANSPORTER_1"/>
    <property type="match status" value="1"/>
</dbReference>
<dbReference type="InterPro" id="IPR017871">
    <property type="entry name" value="ABC_transporter-like_CS"/>
</dbReference>
<dbReference type="AlphaFoldDB" id="A0A8J3J650"/>
<dbReference type="CDD" id="cd03228">
    <property type="entry name" value="ABCC_MRP_Like"/>
    <property type="match status" value="1"/>
</dbReference>
<evidence type="ECO:0000256" key="1">
    <source>
        <dbReference type="ARBA" id="ARBA00004651"/>
    </source>
</evidence>
<dbReference type="Gene3D" id="1.20.1560.10">
    <property type="entry name" value="ABC transporter type 1, transmembrane domain"/>
    <property type="match status" value="1"/>
</dbReference>
<feature type="transmembrane region" description="Helical" evidence="7">
    <location>
        <begin position="159"/>
        <end position="180"/>
    </location>
</feature>
<feature type="transmembrane region" description="Helical" evidence="7">
    <location>
        <begin position="54"/>
        <end position="78"/>
    </location>
</feature>
<evidence type="ECO:0000313" key="11">
    <source>
        <dbReference type="Proteomes" id="UP000612808"/>
    </source>
</evidence>
<dbReference type="SUPFAM" id="SSF90123">
    <property type="entry name" value="ABC transporter transmembrane region"/>
    <property type="match status" value="1"/>
</dbReference>
<dbReference type="PANTHER" id="PTHR24221">
    <property type="entry name" value="ATP-BINDING CASSETTE SUB-FAMILY B"/>
    <property type="match status" value="1"/>
</dbReference>
<protein>
    <recommendedName>
        <fullName evidence="12">ATP-binding cassette, subfamily C, CydD</fullName>
    </recommendedName>
</protein>
<dbReference type="RefSeq" id="WP_203658801.1">
    <property type="nucleotide sequence ID" value="NZ_BAAAZM010000024.1"/>
</dbReference>
<keyword evidence="5 7" id="KW-1133">Transmembrane helix</keyword>
<evidence type="ECO:0000256" key="3">
    <source>
        <dbReference type="ARBA" id="ARBA00022741"/>
    </source>
</evidence>
<dbReference type="GO" id="GO:0016887">
    <property type="term" value="F:ATP hydrolysis activity"/>
    <property type="evidence" value="ECO:0007669"/>
    <property type="project" value="InterPro"/>
</dbReference>
<dbReference type="NCBIfam" id="TIGR02857">
    <property type="entry name" value="CydD"/>
    <property type="match status" value="1"/>
</dbReference>
<dbReference type="InterPro" id="IPR039421">
    <property type="entry name" value="Type_1_exporter"/>
</dbReference>
<keyword evidence="11" id="KW-1185">Reference proteome</keyword>
<evidence type="ECO:0000256" key="6">
    <source>
        <dbReference type="ARBA" id="ARBA00023136"/>
    </source>
</evidence>
<keyword evidence="6 7" id="KW-0472">Membrane</keyword>
<feature type="transmembrane region" description="Helical" evidence="7">
    <location>
        <begin position="240"/>
        <end position="268"/>
    </location>
</feature>
<keyword evidence="2 7" id="KW-0812">Transmembrane</keyword>
<gene>
    <name evidence="10" type="ORF">Aru02nite_35360</name>
</gene>
<evidence type="ECO:0008006" key="12">
    <source>
        <dbReference type="Google" id="ProtNLM"/>
    </source>
</evidence>
<dbReference type="PROSITE" id="PS50929">
    <property type="entry name" value="ABC_TM1F"/>
    <property type="match status" value="1"/>
</dbReference>
<feature type="transmembrane region" description="Helical" evidence="7">
    <location>
        <begin position="135"/>
        <end position="153"/>
    </location>
</feature>
<comment type="caution">
    <text evidence="10">The sequence shown here is derived from an EMBL/GenBank/DDBJ whole genome shotgun (WGS) entry which is preliminary data.</text>
</comment>
<dbReference type="GO" id="GO:0140359">
    <property type="term" value="F:ABC-type transporter activity"/>
    <property type="evidence" value="ECO:0007669"/>
    <property type="project" value="InterPro"/>
</dbReference>
<dbReference type="SUPFAM" id="SSF52540">
    <property type="entry name" value="P-loop containing nucleoside triphosphate hydrolases"/>
    <property type="match status" value="1"/>
</dbReference>